<accession>A0A6A6EY84</accession>
<evidence type="ECO:0000313" key="4">
    <source>
        <dbReference type="Proteomes" id="UP000799539"/>
    </source>
</evidence>
<dbReference type="Pfam" id="PF14223">
    <property type="entry name" value="Retrotran_gag_2"/>
    <property type="match status" value="1"/>
</dbReference>
<name>A0A6A6EY84_9PEZI</name>
<dbReference type="EMBL" id="ML993115">
    <property type="protein sequence ID" value="KAF2206123.1"/>
    <property type="molecule type" value="Genomic_DNA"/>
</dbReference>
<feature type="domain" description="Retrovirus-related Pol polyprotein from transposon TNT 1-94-like beta-barrel" evidence="2">
    <location>
        <begin position="308"/>
        <end position="379"/>
    </location>
</feature>
<evidence type="ECO:0000256" key="1">
    <source>
        <dbReference type="SAM" id="MobiDB-lite"/>
    </source>
</evidence>
<feature type="non-terminal residue" evidence="3">
    <location>
        <position position="379"/>
    </location>
</feature>
<dbReference type="InterPro" id="IPR054722">
    <property type="entry name" value="PolX-like_BBD"/>
</dbReference>
<keyword evidence="4" id="KW-1185">Reference proteome</keyword>
<feature type="compositionally biased region" description="Basic residues" evidence="1">
    <location>
        <begin position="249"/>
        <end position="261"/>
    </location>
</feature>
<dbReference type="Pfam" id="PF22936">
    <property type="entry name" value="Pol_BBD"/>
    <property type="match status" value="1"/>
</dbReference>
<gene>
    <name evidence="3" type="ORF">CERZMDRAFT_54456</name>
</gene>
<reference evidence="3" key="1">
    <citation type="journal article" date="2020" name="Stud. Mycol.">
        <title>101 Dothideomycetes genomes: a test case for predicting lifestyles and emergence of pathogens.</title>
        <authorList>
            <person name="Haridas S."/>
            <person name="Albert R."/>
            <person name="Binder M."/>
            <person name="Bloem J."/>
            <person name="Labutti K."/>
            <person name="Salamov A."/>
            <person name="Andreopoulos B."/>
            <person name="Baker S."/>
            <person name="Barry K."/>
            <person name="Bills G."/>
            <person name="Bluhm B."/>
            <person name="Cannon C."/>
            <person name="Castanera R."/>
            <person name="Culley D."/>
            <person name="Daum C."/>
            <person name="Ezra D."/>
            <person name="Gonzalez J."/>
            <person name="Henrissat B."/>
            <person name="Kuo A."/>
            <person name="Liang C."/>
            <person name="Lipzen A."/>
            <person name="Lutzoni F."/>
            <person name="Magnuson J."/>
            <person name="Mondo S."/>
            <person name="Nolan M."/>
            <person name="Ohm R."/>
            <person name="Pangilinan J."/>
            <person name="Park H.-J."/>
            <person name="Ramirez L."/>
            <person name="Alfaro M."/>
            <person name="Sun H."/>
            <person name="Tritt A."/>
            <person name="Yoshinaga Y."/>
            <person name="Zwiers L.-H."/>
            <person name="Turgeon B."/>
            <person name="Goodwin S."/>
            <person name="Spatafora J."/>
            <person name="Crous P."/>
            <person name="Grigoriev I."/>
        </authorList>
    </citation>
    <scope>NUCLEOTIDE SEQUENCE</scope>
    <source>
        <strain evidence="3">SCOH1-5</strain>
    </source>
</reference>
<dbReference type="OrthoDB" id="3650403at2759"/>
<sequence>MDSASGIGKRRAAPVLCKENWRQWFSLLQDHLESKDVFWIISETLPESSVESSPSVLGLRHSRSNPEWVKANATARYEMTICLSEDDQEETIEERQASKIWEKMRAKYSKVYTAHAMAYVQEFVNFQMTEDMTIRKAWVQLASMARRIAEVDPQEAHYKEPERRLKHLLNSLPEAYQSTKDTILAQQSMSYESALQLLESHEARLNQSQETAMFAKGKGIQGTKLKCYLCDQEHFGGVAKCPHLDKAKRTVNPRQSHRVEKRRTPPRESSFRRRSSPDKEALKDMDDDVDEVAHSTVEAKGKYMPSRWLLDSCASSHMTDQESLFRELKPLQRKKWIKVGGGYLIATHVGNAVMGGKRGKQIVLKNVLFVPGLGVNLVS</sequence>
<feature type="region of interest" description="Disordered" evidence="1">
    <location>
        <begin position="247"/>
        <end position="289"/>
    </location>
</feature>
<protein>
    <recommendedName>
        <fullName evidence="2">Retrovirus-related Pol polyprotein from transposon TNT 1-94-like beta-barrel domain-containing protein</fullName>
    </recommendedName>
</protein>
<evidence type="ECO:0000259" key="2">
    <source>
        <dbReference type="Pfam" id="PF22936"/>
    </source>
</evidence>
<organism evidence="3 4">
    <name type="scientific">Cercospora zeae-maydis SCOH1-5</name>
    <dbReference type="NCBI Taxonomy" id="717836"/>
    <lineage>
        <taxon>Eukaryota</taxon>
        <taxon>Fungi</taxon>
        <taxon>Dikarya</taxon>
        <taxon>Ascomycota</taxon>
        <taxon>Pezizomycotina</taxon>
        <taxon>Dothideomycetes</taxon>
        <taxon>Dothideomycetidae</taxon>
        <taxon>Mycosphaerellales</taxon>
        <taxon>Mycosphaerellaceae</taxon>
        <taxon>Cercospora</taxon>
    </lineage>
</organism>
<dbReference type="AlphaFoldDB" id="A0A6A6EY84"/>
<evidence type="ECO:0000313" key="3">
    <source>
        <dbReference type="EMBL" id="KAF2206123.1"/>
    </source>
</evidence>
<feature type="compositionally biased region" description="Basic and acidic residues" evidence="1">
    <location>
        <begin position="262"/>
        <end position="284"/>
    </location>
</feature>
<proteinExistence type="predicted"/>
<dbReference type="Proteomes" id="UP000799539">
    <property type="component" value="Unassembled WGS sequence"/>
</dbReference>